<dbReference type="Proteomes" id="UP000232722">
    <property type="component" value="Unassembled WGS sequence"/>
</dbReference>
<reference evidence="1 2" key="2">
    <citation type="submission" date="2017-09" db="EMBL/GenBank/DDBJ databases">
        <title>Extensive intraspecific genome diversity in a model arbuscular mycorrhizal fungus.</title>
        <authorList>
            <person name="Chen E.C."/>
            <person name="Morin E."/>
            <person name="Beaudet D."/>
            <person name="Noel J."/>
            <person name="Ndikumana S."/>
            <person name="Charron P."/>
            <person name="St-Onge C."/>
            <person name="Giorgi J."/>
            <person name="Grigoriev I.V."/>
            <person name="Roux C."/>
            <person name="Martin F.M."/>
            <person name="Corradi N."/>
        </authorList>
    </citation>
    <scope>NUCLEOTIDE SEQUENCE [LARGE SCALE GENOMIC DNA]</scope>
    <source>
        <strain evidence="1 2">A5</strain>
    </source>
</reference>
<reference evidence="1 2" key="1">
    <citation type="submission" date="2016-04" db="EMBL/GenBank/DDBJ databases">
        <title>Genome analyses suggest a sexual origin of heterokaryosis in a supposedly ancient asexual fungus.</title>
        <authorList>
            <person name="Ropars J."/>
            <person name="Sedzielewska K."/>
            <person name="Noel J."/>
            <person name="Charron P."/>
            <person name="Farinelli L."/>
            <person name="Marton T."/>
            <person name="Kruger M."/>
            <person name="Pelin A."/>
            <person name="Brachmann A."/>
            <person name="Corradi N."/>
        </authorList>
    </citation>
    <scope>NUCLEOTIDE SEQUENCE [LARGE SCALE GENOMIC DNA]</scope>
    <source>
        <strain evidence="1 2">A5</strain>
    </source>
</reference>
<dbReference type="EMBL" id="LLXJ01000079">
    <property type="protein sequence ID" value="PKC15642.1"/>
    <property type="molecule type" value="Genomic_DNA"/>
</dbReference>
<accession>A0A2N0Q9A3</accession>
<gene>
    <name evidence="1" type="ORF">RhiirA5_348817</name>
</gene>
<name>A0A2N0Q9A3_9GLOM</name>
<evidence type="ECO:0000313" key="2">
    <source>
        <dbReference type="Proteomes" id="UP000232722"/>
    </source>
</evidence>
<sequence>MDCAIKTRTCSRALYLSKKYLTNKENSSQNQIIKIKSNLIMPRYTCSRHSHYNVHWNWAMMDELVDIRRDRNCAYHNINGRSRHDFWENGYLARLAKKFLDNYSIGYGYRCQ</sequence>
<protein>
    <submittedName>
        <fullName evidence="1">Uncharacterized protein</fullName>
    </submittedName>
</protein>
<comment type="caution">
    <text evidence="1">The sequence shown here is derived from an EMBL/GenBank/DDBJ whole genome shotgun (WGS) entry which is preliminary data.</text>
</comment>
<evidence type="ECO:0000313" key="1">
    <source>
        <dbReference type="EMBL" id="PKC15642.1"/>
    </source>
</evidence>
<dbReference type="AlphaFoldDB" id="A0A2N0Q9A3"/>
<dbReference type="VEuPathDB" id="FungiDB:RhiirFUN_011874"/>
<proteinExistence type="predicted"/>
<organism evidence="1 2">
    <name type="scientific">Rhizophagus irregularis</name>
    <dbReference type="NCBI Taxonomy" id="588596"/>
    <lineage>
        <taxon>Eukaryota</taxon>
        <taxon>Fungi</taxon>
        <taxon>Fungi incertae sedis</taxon>
        <taxon>Mucoromycota</taxon>
        <taxon>Glomeromycotina</taxon>
        <taxon>Glomeromycetes</taxon>
        <taxon>Glomerales</taxon>
        <taxon>Glomeraceae</taxon>
        <taxon>Rhizophagus</taxon>
    </lineage>
</organism>